<organism evidence="3 4">
    <name type="scientific">Actinomadura darangshiensis</name>
    <dbReference type="NCBI Taxonomy" id="705336"/>
    <lineage>
        <taxon>Bacteria</taxon>
        <taxon>Bacillati</taxon>
        <taxon>Actinomycetota</taxon>
        <taxon>Actinomycetes</taxon>
        <taxon>Streptosporangiales</taxon>
        <taxon>Thermomonosporaceae</taxon>
        <taxon>Actinomadura</taxon>
    </lineage>
</organism>
<evidence type="ECO:0000259" key="2">
    <source>
        <dbReference type="Pfam" id="PF00533"/>
    </source>
</evidence>
<dbReference type="InterPro" id="IPR001357">
    <property type="entry name" value="BRCT_dom"/>
</dbReference>
<dbReference type="Proteomes" id="UP000295578">
    <property type="component" value="Unassembled WGS sequence"/>
</dbReference>
<keyword evidence="4" id="KW-1185">Reference proteome</keyword>
<evidence type="ECO:0000313" key="4">
    <source>
        <dbReference type="Proteomes" id="UP000295578"/>
    </source>
</evidence>
<name>A0A4R5BLY8_9ACTN</name>
<dbReference type="Pfam" id="PF00533">
    <property type="entry name" value="BRCT"/>
    <property type="match status" value="1"/>
</dbReference>
<dbReference type="OrthoDB" id="3795380at2"/>
<reference evidence="3 4" key="1">
    <citation type="submission" date="2019-03" db="EMBL/GenBank/DDBJ databases">
        <title>Draft genome sequences of novel Actinobacteria.</title>
        <authorList>
            <person name="Sahin N."/>
            <person name="Ay H."/>
            <person name="Saygin H."/>
        </authorList>
    </citation>
    <scope>NUCLEOTIDE SEQUENCE [LARGE SCALE GENOMIC DNA]</scope>
    <source>
        <strain evidence="3 4">DSM 45941</strain>
    </source>
</reference>
<sequence length="994" mass="108189">MKLRGRTVVLYGDFWEIERASAIRRLQALGARVAADVTEQTDLIFLAPRERGPVPRTDAMLRTPYFDEDALIGMLERAEGAAAPVEAPARPFAAAAEPAGAHGSRGLHALLDGADWSAFVPERDVPPLRARLAELEQAEGVTDAHRLATRRLIESGATRLLHPYGHDTAIVAHAMSPDGRYLATGSWVGDDYEAGGVLQIWEIATGRCVNTVRRIEGGIGWPGYARTIQWSADASRIAMAHCTNMVGVWTFDGEPLATVSVSDGNSRPSEFALSPDGREVYFHCGTNGDGGLQGCLVPLDRGHLSWLPNHVETDHPYLMARRLPEAVREDFAQRDQGDGEWKVGQWIDDPVWSPDGTRLFGSNAISVDTGTREVAWYAPSRLARLSPDGRVVATVTRRGLFLREASTGRIRCGPFALGGPVSLHWAPGRAVNRLAVLTPPTGTAETGGVHILDGDRLVFSAQVPHAGWENREGDHNAWAWAPGGERAAFLTISGSAEIWSFADPANPVLVRSVLAGGADTVYWGADDTLVVLDDVVMQFVKVATGEVVGDVYSLYVPPGPRPVEDEAAEEFEGQIFALGEDDWAMTLQPDAVIAPDGREEELDAVLAWGVGRRHAWPVRWGELRVLPDALTAAGVLDSEDGEILREYREDLEEQDGDGPGEWPPPNTAGADDLFEAARASLAGLDDHAWGTHIADHLRAAARLRARHGEPAAAMVLVGDIPEPADRLAAASEVAVILARAGDPGSARTAFALAQSLFASVDRKMFDAGRSAAFGAACQALGDTGTAEQWFRHARASITLEPNPWQDHIAVIHPMLECGRDDLVRVLLDDRAAHPDGGFFWEAEWLVYLLRTGRLDLAREFQNLPGWDVPYEALTVLAEQGRADLVKTWGDHNWAIGDELEELARRGTPPVRPPAPADQDVRELTGQFTRLQGVPHSQRRQPIVRLIESAAECGHISAVLDLLERLPERGDFNDRPSSAFDAIWLYYTGFNRPPF</sequence>
<dbReference type="SUPFAM" id="SSF82171">
    <property type="entry name" value="DPP6 N-terminal domain-like"/>
    <property type="match status" value="1"/>
</dbReference>
<gene>
    <name evidence="3" type="ORF">E1293_12190</name>
</gene>
<dbReference type="RefSeq" id="WP_132197055.1">
    <property type="nucleotide sequence ID" value="NZ_SMKY01000041.1"/>
</dbReference>
<evidence type="ECO:0000313" key="3">
    <source>
        <dbReference type="EMBL" id="TDD84884.1"/>
    </source>
</evidence>
<dbReference type="InterPro" id="IPR015943">
    <property type="entry name" value="WD40/YVTN_repeat-like_dom_sf"/>
</dbReference>
<accession>A0A4R5BLY8</accession>
<dbReference type="AlphaFoldDB" id="A0A4R5BLY8"/>
<feature type="region of interest" description="Disordered" evidence="1">
    <location>
        <begin position="651"/>
        <end position="670"/>
    </location>
</feature>
<dbReference type="Gene3D" id="2.130.10.10">
    <property type="entry name" value="YVTN repeat-like/Quinoprotein amine dehydrogenase"/>
    <property type="match status" value="2"/>
</dbReference>
<proteinExistence type="predicted"/>
<evidence type="ECO:0000256" key="1">
    <source>
        <dbReference type="SAM" id="MobiDB-lite"/>
    </source>
</evidence>
<comment type="caution">
    <text evidence="3">The sequence shown here is derived from an EMBL/GenBank/DDBJ whole genome shotgun (WGS) entry which is preliminary data.</text>
</comment>
<dbReference type="EMBL" id="SMKY01000041">
    <property type="protein sequence ID" value="TDD84884.1"/>
    <property type="molecule type" value="Genomic_DNA"/>
</dbReference>
<feature type="domain" description="BRCT" evidence="2">
    <location>
        <begin position="2"/>
        <end position="50"/>
    </location>
</feature>
<protein>
    <recommendedName>
        <fullName evidence="2">BRCT domain-containing protein</fullName>
    </recommendedName>
</protein>